<dbReference type="GO" id="GO:0030246">
    <property type="term" value="F:carbohydrate binding"/>
    <property type="evidence" value="ECO:0007669"/>
    <property type="project" value="InterPro"/>
</dbReference>
<dbReference type="SUPFAM" id="SSF51011">
    <property type="entry name" value="Glycosyl hydrolase domain"/>
    <property type="match status" value="1"/>
</dbReference>
<evidence type="ECO:0000313" key="6">
    <source>
        <dbReference type="EMBL" id="GMI08961.1"/>
    </source>
</evidence>
<dbReference type="InterPro" id="IPR052990">
    <property type="entry name" value="Sulfoquinovosidase_GH31"/>
</dbReference>
<dbReference type="Gene3D" id="3.20.20.80">
    <property type="entry name" value="Glycosidases"/>
    <property type="match status" value="1"/>
</dbReference>
<name>A0A9W7KRH6_9STRA</name>
<organism evidence="6 7">
    <name type="scientific">Triparma laevis f. longispina</name>
    <dbReference type="NCBI Taxonomy" id="1714387"/>
    <lineage>
        <taxon>Eukaryota</taxon>
        <taxon>Sar</taxon>
        <taxon>Stramenopiles</taxon>
        <taxon>Ochrophyta</taxon>
        <taxon>Bolidophyceae</taxon>
        <taxon>Parmales</taxon>
        <taxon>Triparmaceae</taxon>
        <taxon>Triparma</taxon>
    </lineage>
</organism>
<dbReference type="GO" id="GO:0005975">
    <property type="term" value="P:carbohydrate metabolic process"/>
    <property type="evidence" value="ECO:0007669"/>
    <property type="project" value="InterPro"/>
</dbReference>
<dbReference type="SUPFAM" id="SSF74650">
    <property type="entry name" value="Galactose mutarotase-like"/>
    <property type="match status" value="1"/>
</dbReference>
<dbReference type="NCBIfam" id="NF007746">
    <property type="entry name" value="PRK10426.1"/>
    <property type="match status" value="1"/>
</dbReference>
<dbReference type="Gene3D" id="2.60.40.1760">
    <property type="entry name" value="glycosyl hydrolase (family 31)"/>
    <property type="match status" value="1"/>
</dbReference>
<feature type="chain" id="PRO_5040866033" description="Alpha-glucosidase" evidence="3">
    <location>
        <begin position="19"/>
        <end position="765"/>
    </location>
</feature>
<dbReference type="InterPro" id="IPR017853">
    <property type="entry name" value="GH"/>
</dbReference>
<dbReference type="EMBL" id="BRXW01000131">
    <property type="protein sequence ID" value="GMI08961.1"/>
    <property type="molecule type" value="Genomic_DNA"/>
</dbReference>
<feature type="domain" description="Glycoside hydrolase family 31 TIM barrel" evidence="4">
    <location>
        <begin position="328"/>
        <end position="628"/>
    </location>
</feature>
<evidence type="ECO:0000256" key="2">
    <source>
        <dbReference type="RuleBase" id="RU361185"/>
    </source>
</evidence>
<dbReference type="InterPro" id="IPR000322">
    <property type="entry name" value="Glyco_hydro_31_TIM"/>
</dbReference>
<comment type="similarity">
    <text evidence="1 2">Belongs to the glycosyl hydrolase 31 family.</text>
</comment>
<reference evidence="7" key="1">
    <citation type="journal article" date="2023" name="Commun. Biol.">
        <title>Genome analysis of Parmales, the sister group of diatoms, reveals the evolutionary specialization of diatoms from phago-mixotrophs to photoautotrophs.</title>
        <authorList>
            <person name="Ban H."/>
            <person name="Sato S."/>
            <person name="Yoshikawa S."/>
            <person name="Yamada K."/>
            <person name="Nakamura Y."/>
            <person name="Ichinomiya M."/>
            <person name="Sato N."/>
            <person name="Blanc-Mathieu R."/>
            <person name="Endo H."/>
            <person name="Kuwata A."/>
            <person name="Ogata H."/>
        </authorList>
    </citation>
    <scope>NUCLEOTIDE SEQUENCE [LARGE SCALE GENOMIC DNA]</scope>
    <source>
        <strain evidence="7">NIES 3700</strain>
    </source>
</reference>
<feature type="signal peptide" evidence="3">
    <location>
        <begin position="1"/>
        <end position="18"/>
    </location>
</feature>
<evidence type="ECO:0008006" key="8">
    <source>
        <dbReference type="Google" id="ProtNLM"/>
    </source>
</evidence>
<comment type="caution">
    <text evidence="6">The sequence shown here is derived from an EMBL/GenBank/DDBJ whole genome shotgun (WGS) entry which is preliminary data.</text>
</comment>
<sequence length="765" mass="84660">MLRLILTISAVFFTSTSASTYNLPPFTITVDESGESNAPSLSVIHTESNTPLLSSLTTVSALRAADASNLRGSSVLPFLALGTSKVTQGPIEETQYVMKEKEKWWSRTDSLSIDSVTPTDISVTISGTVFRASSQDSTSTSFTISFSTATPNPFNAESGASLNFDVTLADGGGNRVYLNLESPKDEKIFGHGVQYTSVNHKDKTVPIIISEQGIGRGLQPITGFLNTFVGGSGGSWHTTYGCKPIFMTDMNRGFMLTNTETTIFDYTSESSSALEIEVWGYPVSGTLFYYATSPMAFTEMLTEYTGRMSALPAWTQEGAIIGLEGGSDVVEEKMDALMAADIPIKGLWLQDWAGLHHSYDGDRLQWNWRLSNDQYPRWSTMKSTMEAAGIKMLSYINPYFQINLDDEEQIAESQFTQGDKAGYFIKDNNNETYVFKSGSIKFGCLDVTNPAARQWMKFIIQENLIGEASSYGWMSDFGEAVPYDAVLYSGISGADHHNEFPEYWQQVNREAIEEIGMQDEIMFFSRSAYNKSPSTARVFWLGDQLTTFDDKDGLGTVLISAQSSGLTGHSLTHSDIGGYTVVDYPLAHYHRSKELLFRWIEVETFSGAMFRTHVGSSFEDSDFQVWDTDESMAFFGRFASIFAYLKDYRAALMVEASEKGRPLVRSLFLEFPTDANSWDEELLKTQFMFGSDFLIAPVIIEGAVTKSVYFPDYDGCSKWVSMWSEDTYECGSTVTVDAGLGATPVFYPAGSQNGAGLKKFLASEK</sequence>
<dbReference type="AlphaFoldDB" id="A0A9W7KRH6"/>
<dbReference type="Pfam" id="PF21365">
    <property type="entry name" value="Glyco_hydro_31_3rd"/>
    <property type="match status" value="1"/>
</dbReference>
<dbReference type="Pfam" id="PF01055">
    <property type="entry name" value="Glyco_hydro_31_2nd"/>
    <property type="match status" value="1"/>
</dbReference>
<evidence type="ECO:0000313" key="7">
    <source>
        <dbReference type="Proteomes" id="UP001165122"/>
    </source>
</evidence>
<evidence type="ECO:0000256" key="1">
    <source>
        <dbReference type="ARBA" id="ARBA00007806"/>
    </source>
</evidence>
<dbReference type="SUPFAM" id="SSF51445">
    <property type="entry name" value="(Trans)glycosidases"/>
    <property type="match status" value="1"/>
</dbReference>
<keyword evidence="3" id="KW-0732">Signal</keyword>
<accession>A0A9W7KRH6</accession>
<dbReference type="GO" id="GO:0004553">
    <property type="term" value="F:hydrolase activity, hydrolyzing O-glycosyl compounds"/>
    <property type="evidence" value="ECO:0007669"/>
    <property type="project" value="InterPro"/>
</dbReference>
<dbReference type="PANTHER" id="PTHR46959">
    <property type="entry name" value="SULFOQUINOVOSIDASE"/>
    <property type="match status" value="1"/>
</dbReference>
<keyword evidence="7" id="KW-1185">Reference proteome</keyword>
<dbReference type="InterPro" id="IPR011013">
    <property type="entry name" value="Gal_mutarotase_sf_dom"/>
</dbReference>
<evidence type="ECO:0000259" key="5">
    <source>
        <dbReference type="Pfam" id="PF21365"/>
    </source>
</evidence>
<keyword evidence="2" id="KW-0326">Glycosidase</keyword>
<gene>
    <name evidence="6" type="ORF">TrLO_g4727</name>
</gene>
<proteinExistence type="inferred from homology"/>
<dbReference type="Gene3D" id="2.60.40.1180">
    <property type="entry name" value="Golgi alpha-mannosidase II"/>
    <property type="match status" value="1"/>
</dbReference>
<dbReference type="InterPro" id="IPR013780">
    <property type="entry name" value="Glyco_hydro_b"/>
</dbReference>
<dbReference type="OrthoDB" id="10070917at2759"/>
<feature type="domain" description="Glycosyl hydrolase family 31 C-terminal" evidence="5">
    <location>
        <begin position="660"/>
        <end position="751"/>
    </location>
</feature>
<dbReference type="InterPro" id="IPR048395">
    <property type="entry name" value="Glyco_hydro_31_C"/>
</dbReference>
<dbReference type="Proteomes" id="UP001165122">
    <property type="component" value="Unassembled WGS sequence"/>
</dbReference>
<protein>
    <recommendedName>
        <fullName evidence="8">Alpha-glucosidase</fullName>
    </recommendedName>
</protein>
<evidence type="ECO:0000256" key="3">
    <source>
        <dbReference type="SAM" id="SignalP"/>
    </source>
</evidence>
<evidence type="ECO:0000259" key="4">
    <source>
        <dbReference type="Pfam" id="PF01055"/>
    </source>
</evidence>
<dbReference type="PANTHER" id="PTHR46959:SF2">
    <property type="entry name" value="SULFOQUINOVOSIDASE"/>
    <property type="match status" value="1"/>
</dbReference>
<keyword evidence="2" id="KW-0378">Hydrolase</keyword>